<comment type="similarity">
    <text evidence="1">Belongs to the 'GDSL' lipolytic enzyme family.</text>
</comment>
<keyword evidence="3" id="KW-1185">Reference proteome</keyword>
<dbReference type="STRING" id="4097.A0A1S4DCS2"/>
<dbReference type="Gene3D" id="3.40.50.1110">
    <property type="entry name" value="SGNH hydrolase"/>
    <property type="match status" value="1"/>
</dbReference>
<dbReference type="PANTHER" id="PTHR22835:SF517">
    <property type="entry name" value="GDSL-LIKE LIPASE_ACYLHYDROLASE FAMILY PROTEIN, EXPRESSED"/>
    <property type="match status" value="1"/>
</dbReference>
<dbReference type="AlphaFoldDB" id="A0A1S4DCS2"/>
<evidence type="ECO:0000256" key="1">
    <source>
        <dbReference type="ARBA" id="ARBA00008668"/>
    </source>
</evidence>
<dbReference type="OMA" id="LQLQWFK"/>
<evidence type="ECO:0000313" key="4">
    <source>
        <dbReference type="RefSeq" id="XP_016511138.2"/>
    </source>
</evidence>
<dbReference type="GeneID" id="107828363"/>
<gene>
    <name evidence="4" type="primary">LOC107828363</name>
</gene>
<reference evidence="4" key="2">
    <citation type="submission" date="2025-08" db="UniProtKB">
        <authorList>
            <consortium name="RefSeq"/>
        </authorList>
    </citation>
    <scope>IDENTIFICATION</scope>
    <source>
        <tissue evidence="4">Leaf</tissue>
    </source>
</reference>
<reference evidence="3" key="1">
    <citation type="journal article" date="2014" name="Nat. Commun.">
        <title>The tobacco genome sequence and its comparison with those of tomato and potato.</title>
        <authorList>
            <person name="Sierro N."/>
            <person name="Battey J.N."/>
            <person name="Ouadi S."/>
            <person name="Bakaher N."/>
            <person name="Bovet L."/>
            <person name="Willig A."/>
            <person name="Goepfert S."/>
            <person name="Peitsch M.C."/>
            <person name="Ivanov N.V."/>
        </authorList>
    </citation>
    <scope>NUCLEOTIDE SEQUENCE [LARGE SCALE GENOMIC DNA]</scope>
</reference>
<dbReference type="InterPro" id="IPR001087">
    <property type="entry name" value="GDSL"/>
</dbReference>
<dbReference type="SUPFAM" id="SSF52266">
    <property type="entry name" value="SGNH hydrolase"/>
    <property type="match status" value="1"/>
</dbReference>
<keyword evidence="2" id="KW-0325">Glycoprotein</keyword>
<proteinExistence type="inferred from homology"/>
<sequence length="496" mass="55243">MSQCFQVERPKSFEARRNTLLVPCSVHPFNTVKQGKGEIADDICLIIGEQLLDKTNDCSEDLKKALFLVGQIGGNEFNYGLLQESHVTQAKRFEGNKEKGLCLRDQKTEKQAHGTTRGSRNFTKNYRILHKSLNLEIRNRICRRAGYELGLPSLPVLLFGDSLADTGNCIRESICGARTACARLPYGMNFSQKKTTGRCSNGMLMIDFIALESGLPLLNPIKDQTANFRHGADFAVAGATALPVEILENEKMVNLSTNSSLSVQLDWMSSHFQTNGYTDRPDKLEKALFLVGGIGGNEFIFSLLEGKTMEETQRMVPEVVEAIIHGVRRVISLGATQIVVPGNFPGGCFPIALTIFMTDNSSAYDEHHCLKDFNNLIIFFNDHLRQAILDLKKEYPNITLIYGDYYNAYLWLLQNAASLGFEKNSLQKACCGTGGDYNFDIHIKCGDPGVSVCVDPSTYISWDGAHLTQEAYSWLARWLIDNNILPQLNWAPSLSV</sequence>
<evidence type="ECO:0000313" key="3">
    <source>
        <dbReference type="Proteomes" id="UP000790787"/>
    </source>
</evidence>
<dbReference type="RefSeq" id="XP_016511138.1">
    <property type="nucleotide sequence ID" value="XM_016655652.1"/>
</dbReference>
<organism evidence="3 4">
    <name type="scientific">Nicotiana tabacum</name>
    <name type="common">Common tobacco</name>
    <dbReference type="NCBI Taxonomy" id="4097"/>
    <lineage>
        <taxon>Eukaryota</taxon>
        <taxon>Viridiplantae</taxon>
        <taxon>Streptophyta</taxon>
        <taxon>Embryophyta</taxon>
        <taxon>Tracheophyta</taxon>
        <taxon>Spermatophyta</taxon>
        <taxon>Magnoliopsida</taxon>
        <taxon>eudicotyledons</taxon>
        <taxon>Gunneridae</taxon>
        <taxon>Pentapetalae</taxon>
        <taxon>asterids</taxon>
        <taxon>lamiids</taxon>
        <taxon>Solanales</taxon>
        <taxon>Solanaceae</taxon>
        <taxon>Nicotianoideae</taxon>
        <taxon>Nicotianeae</taxon>
        <taxon>Nicotiana</taxon>
    </lineage>
</organism>
<accession>A0A1S4DCS2</accession>
<dbReference type="GO" id="GO:0016788">
    <property type="term" value="F:hydrolase activity, acting on ester bonds"/>
    <property type="evidence" value="ECO:0007669"/>
    <property type="project" value="InterPro"/>
</dbReference>
<dbReference type="OrthoDB" id="1600564at2759"/>
<dbReference type="PANTHER" id="PTHR22835">
    <property type="entry name" value="ZINC FINGER FYVE DOMAIN CONTAINING PROTEIN"/>
    <property type="match status" value="1"/>
</dbReference>
<evidence type="ECO:0000256" key="2">
    <source>
        <dbReference type="ARBA" id="ARBA00023180"/>
    </source>
</evidence>
<dbReference type="Proteomes" id="UP000790787">
    <property type="component" value="Chromosome 7"/>
</dbReference>
<dbReference type="PaxDb" id="4097-A0A1S4DCS2"/>
<protein>
    <submittedName>
        <fullName evidence="4">Acetylajmalan esterase 2-like</fullName>
    </submittedName>
</protein>
<dbReference type="RefSeq" id="XP_016511138.2">
    <property type="nucleotide sequence ID" value="XM_016655652.2"/>
</dbReference>
<dbReference type="InterPro" id="IPR036514">
    <property type="entry name" value="SGNH_hydro_sf"/>
</dbReference>
<name>A0A1S4DCS2_TOBAC</name>
<dbReference type="KEGG" id="nta:107828363"/>
<dbReference type="Pfam" id="PF00657">
    <property type="entry name" value="Lipase_GDSL"/>
    <property type="match status" value="1"/>
</dbReference>